<proteinExistence type="inferred from homology"/>
<evidence type="ECO:0000256" key="4">
    <source>
        <dbReference type="ARBA" id="ARBA00022525"/>
    </source>
</evidence>
<dbReference type="InterPro" id="IPR006026">
    <property type="entry name" value="Peptidase_Metallo"/>
</dbReference>
<keyword evidence="5" id="KW-0677">Repeat</keyword>
<dbReference type="InterPro" id="IPR001343">
    <property type="entry name" value="Hemolysn_Ca-bd"/>
</dbReference>
<dbReference type="SUPFAM" id="SSF51120">
    <property type="entry name" value="beta-Roll"/>
    <property type="match status" value="2"/>
</dbReference>
<protein>
    <submittedName>
        <fullName evidence="8">M10 family metallopeptidase</fullName>
    </submittedName>
</protein>
<evidence type="ECO:0000259" key="7">
    <source>
        <dbReference type="SMART" id="SM00235"/>
    </source>
</evidence>
<dbReference type="InterPro" id="IPR034033">
    <property type="entry name" value="Serralysin-like"/>
</dbReference>
<dbReference type="RefSeq" id="WP_353398510.1">
    <property type="nucleotide sequence ID" value="NZ_BAABWU010000004.1"/>
</dbReference>
<dbReference type="Gene3D" id="2.150.10.10">
    <property type="entry name" value="Serralysin-like metalloprotease, C-terminal"/>
    <property type="match status" value="2"/>
</dbReference>
<dbReference type="PRINTS" id="PR00313">
    <property type="entry name" value="CABNDNGRPT"/>
</dbReference>
<comment type="similarity">
    <text evidence="3">Belongs to the peptidase M10B family.</text>
</comment>
<evidence type="ECO:0000256" key="3">
    <source>
        <dbReference type="ARBA" id="ARBA00009490"/>
    </source>
</evidence>
<comment type="cofactor">
    <cofactor evidence="1">
        <name>Ca(2+)</name>
        <dbReference type="ChEBI" id="CHEBI:29108"/>
    </cofactor>
</comment>
<keyword evidence="9" id="KW-1185">Reference proteome</keyword>
<organism evidence="8 9">
    <name type="scientific">Pseudophaeobacter arcticus</name>
    <dbReference type="NCBI Taxonomy" id="385492"/>
    <lineage>
        <taxon>Bacteria</taxon>
        <taxon>Pseudomonadati</taxon>
        <taxon>Pseudomonadota</taxon>
        <taxon>Alphaproteobacteria</taxon>
        <taxon>Rhodobacterales</taxon>
        <taxon>Paracoccaceae</taxon>
        <taxon>Pseudophaeobacter</taxon>
    </lineage>
</organism>
<evidence type="ECO:0000256" key="5">
    <source>
        <dbReference type="ARBA" id="ARBA00022737"/>
    </source>
</evidence>
<dbReference type="InterPro" id="IPR024079">
    <property type="entry name" value="MetalloPept_cat_dom_sf"/>
</dbReference>
<dbReference type="Pfam" id="PF00353">
    <property type="entry name" value="HemolysinCabind"/>
    <property type="match status" value="2"/>
</dbReference>
<evidence type="ECO:0000313" key="8">
    <source>
        <dbReference type="EMBL" id="GAA6196049.1"/>
    </source>
</evidence>
<reference evidence="8 9" key="1">
    <citation type="submission" date="2024-04" db="EMBL/GenBank/DDBJ databases">
        <title>Draft genome sequence of Pseudophaeobacter arcticus NBRC 116598.</title>
        <authorList>
            <person name="Miyakawa T."/>
            <person name="Kusuya Y."/>
            <person name="Miura T."/>
        </authorList>
    </citation>
    <scope>NUCLEOTIDE SEQUENCE [LARGE SCALE GENOMIC DNA]</scope>
    <source>
        <strain evidence="8 9">SU-CL00105</strain>
    </source>
</reference>
<dbReference type="CDD" id="cd04277">
    <property type="entry name" value="ZnMc_serralysin_like"/>
    <property type="match status" value="1"/>
</dbReference>
<feature type="compositionally biased region" description="Gly residues" evidence="6">
    <location>
        <begin position="298"/>
        <end position="312"/>
    </location>
</feature>
<evidence type="ECO:0000256" key="1">
    <source>
        <dbReference type="ARBA" id="ARBA00001913"/>
    </source>
</evidence>
<gene>
    <name evidence="8" type="ORF">NBRC116598_14930</name>
</gene>
<dbReference type="EMBL" id="BAABWU010000004">
    <property type="protein sequence ID" value="GAA6196049.1"/>
    <property type="molecule type" value="Genomic_DNA"/>
</dbReference>
<dbReference type="Gene3D" id="3.40.390.10">
    <property type="entry name" value="Collagenase (Catalytic Domain)"/>
    <property type="match status" value="1"/>
</dbReference>
<name>A0ABQ0AJJ6_9RHOB</name>
<accession>A0ABQ0AJJ6</accession>
<evidence type="ECO:0000256" key="6">
    <source>
        <dbReference type="SAM" id="MobiDB-lite"/>
    </source>
</evidence>
<dbReference type="PANTHER" id="PTHR38340:SF1">
    <property type="entry name" value="S-LAYER PROTEIN"/>
    <property type="match status" value="1"/>
</dbReference>
<dbReference type="SUPFAM" id="SSF55486">
    <property type="entry name" value="Metalloproteases ('zincins'), catalytic domain"/>
    <property type="match status" value="1"/>
</dbReference>
<dbReference type="SMART" id="SM00235">
    <property type="entry name" value="ZnMc"/>
    <property type="match status" value="1"/>
</dbReference>
<dbReference type="PANTHER" id="PTHR38340">
    <property type="entry name" value="S-LAYER PROTEIN"/>
    <property type="match status" value="1"/>
</dbReference>
<comment type="caution">
    <text evidence="8">The sequence shown here is derived from an EMBL/GenBank/DDBJ whole genome shotgun (WGS) entry which is preliminary data.</text>
</comment>
<comment type="subcellular location">
    <subcellularLocation>
        <location evidence="2">Secreted</location>
    </subcellularLocation>
</comment>
<dbReference type="InterPro" id="IPR011049">
    <property type="entry name" value="Serralysin-like_metalloprot_C"/>
</dbReference>
<feature type="domain" description="Peptidase metallopeptidase" evidence="7">
    <location>
        <begin position="5"/>
        <end position="158"/>
    </location>
</feature>
<dbReference type="InterPro" id="IPR050557">
    <property type="entry name" value="RTX_toxin/Mannuronan_C5-epim"/>
</dbReference>
<sequence length="435" mass="46224">MQHSFSATPGNSAGYVIEVNLTGITSAAQRLARWALESWELAADIQFVEVESGGDIIVDDEESGAFAQSEFMLSDPTEIITSYVNVDQAWLDLYGVTLDSYAFSTYVHEFGHALGLGHLGNYNFTSGGATFANDSYQYSVMSYIPQDQVEGGTASYAQPTSAMMADMVAIQQLYGTSNAAAGDTTWGQGNTMSRHFATLYAGVDDGDPATEERDPIAFTLFDGVNGGTDTIDLRNSTTNDRLDLNDGSFSDVADLTSSLAIARGSQIENARMGSGNDTVVGNELDNQITGHGGRDALNGGGGSDRLSGGGGRDQLFGGAMNDRLFGNRGADRLDSGEGDDLMVGGRGADEFFFGFGHDSDKIRDFTLGRDELLFSALEFDGLTAEQLVNEYGTVGRRGVTLDFGDSEVLGADANDSLRLIGVFDLNALADDITFI</sequence>
<keyword evidence="4" id="KW-0964">Secreted</keyword>
<dbReference type="InterPro" id="IPR013858">
    <property type="entry name" value="Peptidase_M10B_C"/>
</dbReference>
<feature type="region of interest" description="Disordered" evidence="6">
    <location>
        <begin position="282"/>
        <end position="312"/>
    </location>
</feature>
<dbReference type="Proteomes" id="UP001441944">
    <property type="component" value="Unassembled WGS sequence"/>
</dbReference>
<dbReference type="Pfam" id="PF08548">
    <property type="entry name" value="Peptidase_M10_C"/>
    <property type="match status" value="1"/>
</dbReference>
<evidence type="ECO:0000256" key="2">
    <source>
        <dbReference type="ARBA" id="ARBA00004613"/>
    </source>
</evidence>
<evidence type="ECO:0000313" key="9">
    <source>
        <dbReference type="Proteomes" id="UP001441944"/>
    </source>
</evidence>